<dbReference type="Proteomes" id="UP000663419">
    <property type="component" value="Chromosome 4"/>
</dbReference>
<dbReference type="VEuPathDB" id="FungiDB:I7I53_02689"/>
<dbReference type="EMBL" id="CP069105">
    <property type="protein sequence ID" value="QSS54957.1"/>
    <property type="molecule type" value="Genomic_DNA"/>
</dbReference>
<protein>
    <submittedName>
        <fullName evidence="1">Uncharacterized protein</fullName>
    </submittedName>
</protein>
<accession>A0A8A1LSI9</accession>
<gene>
    <name evidence="1" type="ORF">I7I53_02689</name>
</gene>
<proteinExistence type="predicted"/>
<evidence type="ECO:0000313" key="2">
    <source>
        <dbReference type="Proteomes" id="UP000663419"/>
    </source>
</evidence>
<name>A0A8A1LSI9_AJEC8</name>
<evidence type="ECO:0000313" key="1">
    <source>
        <dbReference type="EMBL" id="QSS54957.1"/>
    </source>
</evidence>
<sequence length="107" mass="12283">MSTLSSKHGNEPWHECMHACHARSIHPTCCLFLRFLFFSFSFPRRGSSCPATKPKNLDRTGQLQGLPVGWLASPRTMGMIKPIIHCHHSRWARGEEKVYRLTGTTRY</sequence>
<dbReference type="AlphaFoldDB" id="A0A8A1LSI9"/>
<reference evidence="1" key="1">
    <citation type="submission" date="2021-01" db="EMBL/GenBank/DDBJ databases">
        <title>Chromosome-level genome assembly of a human fungal pathogen reveals clustering of transcriptionally co-regulated genes.</title>
        <authorList>
            <person name="Voorhies M."/>
            <person name="Cohen S."/>
            <person name="Shea T.P."/>
            <person name="Petrus S."/>
            <person name="Munoz J.F."/>
            <person name="Poplawski S."/>
            <person name="Goldman W.E."/>
            <person name="Michael T."/>
            <person name="Cuomo C.A."/>
            <person name="Sil A."/>
            <person name="Beyhan S."/>
        </authorList>
    </citation>
    <scope>NUCLEOTIDE SEQUENCE</scope>
    <source>
        <strain evidence="1">H88</strain>
    </source>
</reference>
<organism evidence="1 2">
    <name type="scientific">Ajellomyces capsulatus (strain H88)</name>
    <name type="common">Darling's disease fungus</name>
    <name type="synonym">Histoplasma capsulatum</name>
    <dbReference type="NCBI Taxonomy" id="544711"/>
    <lineage>
        <taxon>Eukaryota</taxon>
        <taxon>Fungi</taxon>
        <taxon>Dikarya</taxon>
        <taxon>Ascomycota</taxon>
        <taxon>Pezizomycotina</taxon>
        <taxon>Eurotiomycetes</taxon>
        <taxon>Eurotiomycetidae</taxon>
        <taxon>Onygenales</taxon>
        <taxon>Ajellomycetaceae</taxon>
        <taxon>Histoplasma</taxon>
    </lineage>
</organism>